<evidence type="ECO:0000256" key="4">
    <source>
        <dbReference type="ARBA" id="ARBA00022723"/>
    </source>
</evidence>
<protein>
    <recommendedName>
        <fullName evidence="3">hydroxymethylglutaryl-CoA lyase</fullName>
        <ecNumber evidence="3">4.1.3.4</ecNumber>
    </recommendedName>
</protein>
<dbReference type="GO" id="GO:0006552">
    <property type="term" value="P:L-leucine catabolic process"/>
    <property type="evidence" value="ECO:0007669"/>
    <property type="project" value="TreeGrafter"/>
</dbReference>
<evidence type="ECO:0000256" key="2">
    <source>
        <dbReference type="ARBA" id="ARBA00009405"/>
    </source>
</evidence>
<evidence type="ECO:0000259" key="6">
    <source>
        <dbReference type="PROSITE" id="PS50991"/>
    </source>
</evidence>
<dbReference type="SUPFAM" id="SSF51569">
    <property type="entry name" value="Aldolase"/>
    <property type="match status" value="1"/>
</dbReference>
<dbReference type="GO" id="GO:0046872">
    <property type="term" value="F:metal ion binding"/>
    <property type="evidence" value="ECO:0007669"/>
    <property type="project" value="UniProtKB-KW"/>
</dbReference>
<proteinExistence type="inferred from homology"/>
<accession>A0A917BUR5</accession>
<dbReference type="NCBIfam" id="NF004283">
    <property type="entry name" value="PRK05692.1"/>
    <property type="match status" value="1"/>
</dbReference>
<dbReference type="InterPro" id="IPR043594">
    <property type="entry name" value="HMGL"/>
</dbReference>
<dbReference type="PROSITE" id="PS50991">
    <property type="entry name" value="PYR_CT"/>
    <property type="match status" value="1"/>
</dbReference>
<dbReference type="CDD" id="cd07938">
    <property type="entry name" value="DRE_TIM_HMGL"/>
    <property type="match status" value="1"/>
</dbReference>
<comment type="caution">
    <text evidence="7">The sequence shown here is derived from an EMBL/GenBank/DDBJ whole genome shotgun (WGS) entry which is preliminary data.</text>
</comment>
<dbReference type="FunFam" id="3.20.20.70:FF:000201">
    <property type="entry name" value="Hydroxymethylglutaryl-CoA lyase"/>
    <property type="match status" value="1"/>
</dbReference>
<comment type="pathway">
    <text evidence="1">Metabolic intermediate metabolism; (S)-3-hydroxy-3-methylglutaryl-CoA degradation; acetoacetate from (S)-3-hydroxy-3-methylglutaryl-CoA: step 1/1.</text>
</comment>
<keyword evidence="8" id="KW-1185">Reference proteome</keyword>
<dbReference type="Gene3D" id="3.20.20.70">
    <property type="entry name" value="Aldolase class I"/>
    <property type="match status" value="1"/>
</dbReference>
<dbReference type="GO" id="GO:0046951">
    <property type="term" value="P:ketone body biosynthetic process"/>
    <property type="evidence" value="ECO:0007669"/>
    <property type="project" value="TreeGrafter"/>
</dbReference>
<sequence length="301" mass="30599">MGIPSQVRIVEVGPRDGLQNEATPVSVAARVAFVEALVAAGLTTVEAGSFVSPKWVPQMAGTDQVLAALPARPGVWFPVLAPNMQGFLAAQAAGAQEIAVFGAASETFSKRNTNCTIAESLERFRPVCEAAAAAGIRVRGYVSCVLGCPYEGEVPVSKVVEVAGALAAMGCYEISLGDTIGVGTPLKSRAMLEAVAGVVPMERLAVHFHDTYGQALANILACLEAGVSVIDAAAGGLGGCPYAAGASGNVATEDLVYMLDGMGVTSGVSLDGVLAAARLITAELGSEPRSRLSKARPAIQG</sequence>
<dbReference type="GO" id="GO:0004419">
    <property type="term" value="F:hydroxymethylglutaryl-CoA lyase activity"/>
    <property type="evidence" value="ECO:0007669"/>
    <property type="project" value="UniProtKB-EC"/>
</dbReference>
<dbReference type="PANTHER" id="PTHR42738">
    <property type="entry name" value="HYDROXYMETHYLGLUTARYL-COA LYASE"/>
    <property type="match status" value="1"/>
</dbReference>
<dbReference type="EC" id="4.1.3.4" evidence="3"/>
<dbReference type="InterPro" id="IPR013785">
    <property type="entry name" value="Aldolase_TIM"/>
</dbReference>
<dbReference type="InterPro" id="IPR000891">
    <property type="entry name" value="PYR_CT"/>
</dbReference>
<dbReference type="Proteomes" id="UP000606044">
    <property type="component" value="Unassembled WGS sequence"/>
</dbReference>
<keyword evidence="5 7" id="KW-0456">Lyase</keyword>
<evidence type="ECO:0000256" key="5">
    <source>
        <dbReference type="ARBA" id="ARBA00023239"/>
    </source>
</evidence>
<dbReference type="Pfam" id="PF00682">
    <property type="entry name" value="HMGL-like"/>
    <property type="match status" value="1"/>
</dbReference>
<comment type="similarity">
    <text evidence="2">Belongs to the HMG-CoA lyase family.</text>
</comment>
<organism evidence="7 8">
    <name type="scientific">Azorhizobium oxalatiphilum</name>
    <dbReference type="NCBI Taxonomy" id="980631"/>
    <lineage>
        <taxon>Bacteria</taxon>
        <taxon>Pseudomonadati</taxon>
        <taxon>Pseudomonadota</taxon>
        <taxon>Alphaproteobacteria</taxon>
        <taxon>Hyphomicrobiales</taxon>
        <taxon>Xanthobacteraceae</taxon>
        <taxon>Azorhizobium</taxon>
    </lineage>
</organism>
<evidence type="ECO:0000256" key="3">
    <source>
        <dbReference type="ARBA" id="ARBA00012910"/>
    </source>
</evidence>
<name>A0A917BUR5_9HYPH</name>
<reference evidence="7" key="1">
    <citation type="journal article" date="2014" name="Int. J. Syst. Evol. Microbiol.">
        <title>Complete genome sequence of Corynebacterium casei LMG S-19264T (=DSM 44701T), isolated from a smear-ripened cheese.</title>
        <authorList>
            <consortium name="US DOE Joint Genome Institute (JGI-PGF)"/>
            <person name="Walter F."/>
            <person name="Albersmeier A."/>
            <person name="Kalinowski J."/>
            <person name="Ruckert C."/>
        </authorList>
    </citation>
    <scope>NUCLEOTIDE SEQUENCE</scope>
    <source>
        <strain evidence="7">CCM 7897</strain>
    </source>
</reference>
<keyword evidence="4" id="KW-0479">Metal-binding</keyword>
<evidence type="ECO:0000313" key="7">
    <source>
        <dbReference type="EMBL" id="GGF58154.1"/>
    </source>
</evidence>
<reference evidence="7" key="2">
    <citation type="submission" date="2020-09" db="EMBL/GenBank/DDBJ databases">
        <authorList>
            <person name="Sun Q."/>
            <person name="Sedlacek I."/>
        </authorList>
    </citation>
    <scope>NUCLEOTIDE SEQUENCE</scope>
    <source>
        <strain evidence="7">CCM 7897</strain>
    </source>
</reference>
<dbReference type="RefSeq" id="WP_188577506.1">
    <property type="nucleotide sequence ID" value="NZ_BMCT01000002.1"/>
</dbReference>
<feature type="domain" description="Pyruvate carboxyltransferase" evidence="6">
    <location>
        <begin position="7"/>
        <end position="274"/>
    </location>
</feature>
<evidence type="ECO:0000313" key="8">
    <source>
        <dbReference type="Proteomes" id="UP000606044"/>
    </source>
</evidence>
<dbReference type="PANTHER" id="PTHR42738:SF7">
    <property type="entry name" value="HYDROXYMETHYLGLUTARYL-COA LYASE"/>
    <property type="match status" value="1"/>
</dbReference>
<dbReference type="EMBL" id="BMCT01000002">
    <property type="protein sequence ID" value="GGF58154.1"/>
    <property type="molecule type" value="Genomic_DNA"/>
</dbReference>
<dbReference type="AlphaFoldDB" id="A0A917BUR5"/>
<gene>
    <name evidence="7" type="ORF">GCM10007301_17280</name>
</gene>
<evidence type="ECO:0000256" key="1">
    <source>
        <dbReference type="ARBA" id="ARBA00005143"/>
    </source>
</evidence>